<evidence type="ECO:0000256" key="10">
    <source>
        <dbReference type="SAM" id="MobiDB-lite"/>
    </source>
</evidence>
<organism evidence="12 13">
    <name type="scientific">Morchella conica CCBAS932</name>
    <dbReference type="NCBI Taxonomy" id="1392247"/>
    <lineage>
        <taxon>Eukaryota</taxon>
        <taxon>Fungi</taxon>
        <taxon>Dikarya</taxon>
        <taxon>Ascomycota</taxon>
        <taxon>Pezizomycotina</taxon>
        <taxon>Pezizomycetes</taxon>
        <taxon>Pezizales</taxon>
        <taxon>Morchellaceae</taxon>
        <taxon>Morchella</taxon>
    </lineage>
</organism>
<evidence type="ECO:0000256" key="1">
    <source>
        <dbReference type="ARBA" id="ARBA00004123"/>
    </source>
</evidence>
<dbReference type="PANTHER" id="PTHR16040:SF7">
    <property type="entry name" value="AUSTRALIN, ISOFORM A-RELATED"/>
    <property type="match status" value="1"/>
</dbReference>
<comment type="similarity">
    <text evidence="3">Belongs to the borealin family.</text>
</comment>
<dbReference type="GO" id="GO:0000070">
    <property type="term" value="P:mitotic sister chromatid segregation"/>
    <property type="evidence" value="ECO:0007669"/>
    <property type="project" value="TreeGrafter"/>
</dbReference>
<dbReference type="GO" id="GO:0051233">
    <property type="term" value="C:spindle midzone"/>
    <property type="evidence" value="ECO:0007669"/>
    <property type="project" value="TreeGrafter"/>
</dbReference>
<dbReference type="GO" id="GO:0005634">
    <property type="term" value="C:nucleus"/>
    <property type="evidence" value="ECO:0007669"/>
    <property type="project" value="UniProtKB-SubCell"/>
</dbReference>
<feature type="region of interest" description="Disordered" evidence="10">
    <location>
        <begin position="1"/>
        <end position="38"/>
    </location>
</feature>
<dbReference type="InterPro" id="IPR018851">
    <property type="entry name" value="Borealin_N"/>
</dbReference>
<evidence type="ECO:0000256" key="9">
    <source>
        <dbReference type="ARBA" id="ARBA00023328"/>
    </source>
</evidence>
<keyword evidence="9" id="KW-0137">Centromere</keyword>
<evidence type="ECO:0000256" key="3">
    <source>
        <dbReference type="ARBA" id="ARBA00009914"/>
    </source>
</evidence>
<name>A0A3N4L505_9PEZI</name>
<dbReference type="GO" id="GO:0032133">
    <property type="term" value="C:chromosome passenger complex"/>
    <property type="evidence" value="ECO:0007669"/>
    <property type="project" value="TreeGrafter"/>
</dbReference>
<feature type="region of interest" description="Disordered" evidence="10">
    <location>
        <begin position="319"/>
        <end position="338"/>
    </location>
</feature>
<dbReference type="PANTHER" id="PTHR16040">
    <property type="entry name" value="AUSTRALIN, ISOFORM A-RELATED"/>
    <property type="match status" value="1"/>
</dbReference>
<evidence type="ECO:0000256" key="4">
    <source>
        <dbReference type="ARBA" id="ARBA00022454"/>
    </source>
</evidence>
<comment type="subcellular location">
    <subcellularLocation>
        <location evidence="2">Chromosome</location>
        <location evidence="2">Centromere</location>
    </subcellularLocation>
    <subcellularLocation>
        <location evidence="1">Nucleus</location>
    </subcellularLocation>
</comment>
<evidence type="ECO:0000256" key="6">
    <source>
        <dbReference type="ARBA" id="ARBA00022776"/>
    </source>
</evidence>
<feature type="compositionally biased region" description="Low complexity" evidence="10">
    <location>
        <begin position="232"/>
        <end position="249"/>
    </location>
</feature>
<reference evidence="12 13" key="1">
    <citation type="journal article" date="2018" name="Nat. Ecol. Evol.">
        <title>Pezizomycetes genomes reveal the molecular basis of ectomycorrhizal truffle lifestyle.</title>
        <authorList>
            <person name="Murat C."/>
            <person name="Payen T."/>
            <person name="Noel B."/>
            <person name="Kuo A."/>
            <person name="Morin E."/>
            <person name="Chen J."/>
            <person name="Kohler A."/>
            <person name="Krizsan K."/>
            <person name="Balestrini R."/>
            <person name="Da Silva C."/>
            <person name="Montanini B."/>
            <person name="Hainaut M."/>
            <person name="Levati E."/>
            <person name="Barry K.W."/>
            <person name="Belfiori B."/>
            <person name="Cichocki N."/>
            <person name="Clum A."/>
            <person name="Dockter R.B."/>
            <person name="Fauchery L."/>
            <person name="Guy J."/>
            <person name="Iotti M."/>
            <person name="Le Tacon F."/>
            <person name="Lindquist E.A."/>
            <person name="Lipzen A."/>
            <person name="Malagnac F."/>
            <person name="Mello A."/>
            <person name="Molinier V."/>
            <person name="Miyauchi S."/>
            <person name="Poulain J."/>
            <person name="Riccioni C."/>
            <person name="Rubini A."/>
            <person name="Sitrit Y."/>
            <person name="Splivallo R."/>
            <person name="Traeger S."/>
            <person name="Wang M."/>
            <person name="Zifcakova L."/>
            <person name="Wipf D."/>
            <person name="Zambonelli A."/>
            <person name="Paolocci F."/>
            <person name="Nowrousian M."/>
            <person name="Ottonello S."/>
            <person name="Baldrian P."/>
            <person name="Spatafora J.W."/>
            <person name="Henrissat B."/>
            <person name="Nagy L.G."/>
            <person name="Aury J.M."/>
            <person name="Wincker P."/>
            <person name="Grigoriev I.V."/>
            <person name="Bonfante P."/>
            <person name="Martin F.M."/>
        </authorList>
    </citation>
    <scope>NUCLEOTIDE SEQUENCE [LARGE SCALE GENOMIC DNA]</scope>
    <source>
        <strain evidence="12 13">CCBAS932</strain>
    </source>
</reference>
<dbReference type="GO" id="GO:0000775">
    <property type="term" value="C:chromosome, centromeric region"/>
    <property type="evidence" value="ECO:0007669"/>
    <property type="project" value="UniProtKB-SubCell"/>
</dbReference>
<dbReference type="InterPro" id="IPR018867">
    <property type="entry name" value="Cell_div_borealin"/>
</dbReference>
<keyword evidence="8" id="KW-0131">Cell cycle</keyword>
<keyword evidence="6" id="KW-0498">Mitosis</keyword>
<evidence type="ECO:0000256" key="5">
    <source>
        <dbReference type="ARBA" id="ARBA00022618"/>
    </source>
</evidence>
<keyword evidence="4" id="KW-0158">Chromosome</keyword>
<protein>
    <recommendedName>
        <fullName evidence="11">Borealin N-terminal domain-containing protein</fullName>
    </recommendedName>
</protein>
<keyword evidence="13" id="KW-1185">Reference proteome</keyword>
<evidence type="ECO:0000313" key="12">
    <source>
        <dbReference type="EMBL" id="RPB17646.1"/>
    </source>
</evidence>
<dbReference type="STRING" id="1392247.A0A3N4L505"/>
<dbReference type="AlphaFoldDB" id="A0A3N4L505"/>
<feature type="compositionally biased region" description="Low complexity" evidence="10">
    <location>
        <begin position="325"/>
        <end position="338"/>
    </location>
</feature>
<feature type="compositionally biased region" description="Polar residues" evidence="10">
    <location>
        <begin position="268"/>
        <end position="285"/>
    </location>
</feature>
<dbReference type="Proteomes" id="UP000277580">
    <property type="component" value="Unassembled WGS sequence"/>
</dbReference>
<feature type="region of interest" description="Disordered" evidence="10">
    <location>
        <begin position="164"/>
        <end position="307"/>
    </location>
</feature>
<evidence type="ECO:0000313" key="13">
    <source>
        <dbReference type="Proteomes" id="UP000277580"/>
    </source>
</evidence>
<feature type="compositionally biased region" description="Low complexity" evidence="10">
    <location>
        <begin position="186"/>
        <end position="221"/>
    </location>
</feature>
<feature type="compositionally biased region" description="Polar residues" evidence="10">
    <location>
        <begin position="12"/>
        <end position="32"/>
    </location>
</feature>
<accession>A0A3N4L505</accession>
<feature type="domain" description="Borealin N-terminal" evidence="11">
    <location>
        <begin position="52"/>
        <end position="108"/>
    </location>
</feature>
<evidence type="ECO:0000256" key="7">
    <source>
        <dbReference type="ARBA" id="ARBA00023242"/>
    </source>
</evidence>
<dbReference type="EMBL" id="ML119105">
    <property type="protein sequence ID" value="RPB17646.1"/>
    <property type="molecule type" value="Genomic_DNA"/>
</dbReference>
<dbReference type="InParanoid" id="A0A3N4L505"/>
<evidence type="ECO:0000256" key="8">
    <source>
        <dbReference type="ARBA" id="ARBA00023306"/>
    </source>
</evidence>
<keyword evidence="5" id="KW-0132">Cell division</keyword>
<gene>
    <name evidence="12" type="ORF">P167DRAFT_478999</name>
</gene>
<sequence length="338" mass="35614">MAPLRRKKGASPTASASPLSIPQLSPSRQVTAKTPMKSPLRQVRLAGVTKNQKTVLIENLDLELTERAKKLRSQCAMQAQALKQRIEMRINRVPKKLWDVTMGELLAQHGPIAVADGLVSAKLNSAAVKEFVEDVKRLSGGEEEVGGPQSTRLVVQKKRVTKNTSAVVSAREQMPPPPIPATANTSRLLALSPSKPSLPSASTHPTSSTKTNKNATSKAPARVIRNIPSSPPSIASSSRSSSRATTRSSLDATFTSAEVGQGAVNRGTKGSQSKPKNAAVASTGSGLRRGGVKATGSNGSLKENRVEGIKKEVGSIIKATKRDASASSSGGRVLRSRR</sequence>
<dbReference type="GO" id="GO:0051301">
    <property type="term" value="P:cell division"/>
    <property type="evidence" value="ECO:0007669"/>
    <property type="project" value="UniProtKB-KW"/>
</dbReference>
<evidence type="ECO:0000259" key="11">
    <source>
        <dbReference type="Pfam" id="PF10444"/>
    </source>
</evidence>
<proteinExistence type="inferred from homology"/>
<keyword evidence="7" id="KW-0539">Nucleus</keyword>
<dbReference type="OrthoDB" id="2392550at2759"/>
<dbReference type="Pfam" id="PF10444">
    <property type="entry name" value="Nbl1_Borealin_N"/>
    <property type="match status" value="1"/>
</dbReference>
<evidence type="ECO:0000256" key="2">
    <source>
        <dbReference type="ARBA" id="ARBA00004584"/>
    </source>
</evidence>